<keyword evidence="3" id="KW-1185">Reference proteome</keyword>
<dbReference type="AlphaFoldDB" id="A0A8C4ZW52"/>
<dbReference type="Proteomes" id="UP000694546">
    <property type="component" value="Chromosome 4"/>
</dbReference>
<feature type="compositionally biased region" description="Polar residues" evidence="1">
    <location>
        <begin position="46"/>
        <end position="65"/>
    </location>
</feature>
<proteinExistence type="predicted"/>
<protein>
    <recommendedName>
        <fullName evidence="4">SGNH hydrolase-type esterase domain-containing protein</fullName>
    </recommendedName>
</protein>
<reference evidence="2" key="1">
    <citation type="submission" date="2025-08" db="UniProtKB">
        <authorList>
            <consortium name="Ensembl"/>
        </authorList>
    </citation>
    <scope>IDENTIFICATION</scope>
</reference>
<dbReference type="Ensembl" id="ENSGMOT00000031710.1">
    <property type="protein sequence ID" value="ENSGMOP00000023142.1"/>
    <property type="gene ID" value="ENSGMOG00000035915.1"/>
</dbReference>
<reference evidence="2" key="2">
    <citation type="submission" date="2025-09" db="UniProtKB">
        <authorList>
            <consortium name="Ensembl"/>
        </authorList>
    </citation>
    <scope>IDENTIFICATION</scope>
</reference>
<dbReference type="Gene3D" id="3.40.50.12700">
    <property type="match status" value="1"/>
</dbReference>
<name>A0A8C4ZW52_GADMO</name>
<evidence type="ECO:0000313" key="3">
    <source>
        <dbReference type="Proteomes" id="UP000694546"/>
    </source>
</evidence>
<evidence type="ECO:0000256" key="1">
    <source>
        <dbReference type="SAM" id="MobiDB-lite"/>
    </source>
</evidence>
<feature type="region of interest" description="Disordered" evidence="1">
    <location>
        <begin position="37"/>
        <end position="115"/>
    </location>
</feature>
<evidence type="ECO:0000313" key="2">
    <source>
        <dbReference type="Ensembl" id="ENSGMOP00000023142.1"/>
    </source>
</evidence>
<organism evidence="2 3">
    <name type="scientific">Gadus morhua</name>
    <name type="common">Atlantic cod</name>
    <dbReference type="NCBI Taxonomy" id="8049"/>
    <lineage>
        <taxon>Eukaryota</taxon>
        <taxon>Metazoa</taxon>
        <taxon>Chordata</taxon>
        <taxon>Craniata</taxon>
        <taxon>Vertebrata</taxon>
        <taxon>Euteleostomi</taxon>
        <taxon>Actinopterygii</taxon>
        <taxon>Neopterygii</taxon>
        <taxon>Teleostei</taxon>
        <taxon>Neoteleostei</taxon>
        <taxon>Acanthomorphata</taxon>
        <taxon>Zeiogadaria</taxon>
        <taxon>Gadariae</taxon>
        <taxon>Gadiformes</taxon>
        <taxon>Gadoidei</taxon>
        <taxon>Gadidae</taxon>
        <taxon>Gadus</taxon>
    </lineage>
</organism>
<dbReference type="SUPFAM" id="SSF52266">
    <property type="entry name" value="SGNH hydrolase"/>
    <property type="match status" value="1"/>
</dbReference>
<sequence length="257" mass="28769">MRLPFRDENLTMPNNKTVAELRAMALRRKLMKNESFRVPPVKHQSVAASTIQSDQPGQQQNGYSSSRRRLLQEAVSRRSAPEAELPEAEPDGASPLQPSVEQPLQGASGTTATTHCIPGPKIPVIQPLFPPSTLIIGDSITRHLRFFNLRDMLPTLPSTIRRIICDKSVFVSGPIPTIGRGNERFSRLLSLNTWLRDTCGETNVGFIENFDVFWNRQSLYLRDGLHPNAKGSRLLAANIHYTMTCIDTSRCSRHAQK</sequence>
<dbReference type="GeneTree" id="ENSGT01030000238978"/>
<feature type="compositionally biased region" description="Polar residues" evidence="1">
    <location>
        <begin position="96"/>
        <end position="114"/>
    </location>
</feature>
<evidence type="ECO:0008006" key="4">
    <source>
        <dbReference type="Google" id="ProtNLM"/>
    </source>
</evidence>
<accession>A0A8C4ZW52</accession>